<dbReference type="AlphaFoldDB" id="A0ABD3N1V8"/>
<feature type="domain" description="Protein HGH1 N-terminal" evidence="4">
    <location>
        <begin position="255"/>
        <end position="390"/>
    </location>
</feature>
<dbReference type="Pfam" id="PF04063">
    <property type="entry name" value="DUF383"/>
    <property type="match status" value="1"/>
</dbReference>
<evidence type="ECO:0000256" key="3">
    <source>
        <dbReference type="SAM" id="MobiDB-lite"/>
    </source>
</evidence>
<dbReference type="Proteomes" id="UP001530400">
    <property type="component" value="Unassembled WGS sequence"/>
</dbReference>
<organism evidence="6 7">
    <name type="scientific">Cyclotella atomus</name>
    <dbReference type="NCBI Taxonomy" id="382360"/>
    <lineage>
        <taxon>Eukaryota</taxon>
        <taxon>Sar</taxon>
        <taxon>Stramenopiles</taxon>
        <taxon>Ochrophyta</taxon>
        <taxon>Bacillariophyta</taxon>
        <taxon>Coscinodiscophyceae</taxon>
        <taxon>Thalassiosirophycidae</taxon>
        <taxon>Stephanodiscales</taxon>
        <taxon>Stephanodiscaceae</taxon>
        <taxon>Cyclotella</taxon>
    </lineage>
</organism>
<protein>
    <recommendedName>
        <fullName evidence="2">Protein HGH1 homolog</fullName>
    </recommendedName>
</protein>
<evidence type="ECO:0000259" key="4">
    <source>
        <dbReference type="Pfam" id="PF04063"/>
    </source>
</evidence>
<evidence type="ECO:0000256" key="2">
    <source>
        <dbReference type="ARBA" id="ARBA00014076"/>
    </source>
</evidence>
<sequence>MTATMEEAGESTKLYQDLLTFLTSPRDDLRKAAAEATLSALLSTPNNEACSKLTSLNAIRPLCRIASSSDADAPGSGSGSIHALSALNILCSHDLMGNQCRLDFIEAGGIGRMIEIALEPIPKEESVRDKWRKRVNYACALLANGTREEVGAVEFVGLSFPEEAVPTTTRSSSCIDENRGEDDPVVRDAKPTATLLLMRLLNPSFVDVDSVEYKSSVKAISGNNKEYDSDLDENDLEETHPEEQDLETQKTQQLSVKANEHYDPYQQVASVLMNITQLESGRKFLMKLIHKPNDEDTTASNNTSSHLQSILPELNSPNVHRRRGIAGTLKNCCFSQDFTWWLLNVVHLDKCLLLPLAGPEELTIDEKVGLDPDYWLSGPSKVREPDRLVRLSLVEAILLLLASGRQYRETLRQRRTYVIIKMADMVEENEEIGERMNECVQYLRRDEEGEEEGSSDRRAYEVYARGMVERNGEFDCGRKLLLTDGKDGEVKENDIEVDYDHID</sequence>
<dbReference type="EMBL" id="JALLPJ020001329">
    <property type="protein sequence ID" value="KAL3769619.1"/>
    <property type="molecule type" value="Genomic_DNA"/>
</dbReference>
<evidence type="ECO:0000256" key="1">
    <source>
        <dbReference type="ARBA" id="ARBA00006712"/>
    </source>
</evidence>
<evidence type="ECO:0000313" key="6">
    <source>
        <dbReference type="EMBL" id="KAL3769619.1"/>
    </source>
</evidence>
<feature type="region of interest" description="Disordered" evidence="3">
    <location>
        <begin position="294"/>
        <end position="313"/>
    </location>
</feature>
<evidence type="ECO:0000313" key="7">
    <source>
        <dbReference type="Proteomes" id="UP001530400"/>
    </source>
</evidence>
<dbReference type="Pfam" id="PF04064">
    <property type="entry name" value="DUF384"/>
    <property type="match status" value="1"/>
</dbReference>
<proteinExistence type="inferred from homology"/>
<evidence type="ECO:0000259" key="5">
    <source>
        <dbReference type="Pfam" id="PF04064"/>
    </source>
</evidence>
<name>A0ABD3N1V8_9STRA</name>
<reference evidence="6 7" key="1">
    <citation type="submission" date="2024-10" db="EMBL/GenBank/DDBJ databases">
        <title>Updated reference genomes for cyclostephanoid diatoms.</title>
        <authorList>
            <person name="Roberts W.R."/>
            <person name="Alverson A.J."/>
        </authorList>
    </citation>
    <scope>NUCLEOTIDE SEQUENCE [LARGE SCALE GENOMIC DNA]</scope>
    <source>
        <strain evidence="6 7">AJA010-31</strain>
    </source>
</reference>
<gene>
    <name evidence="6" type="ORF">ACHAWO_011565</name>
</gene>
<keyword evidence="7" id="KW-1185">Reference proteome</keyword>
<dbReference type="InterPro" id="IPR007205">
    <property type="entry name" value="Protein_HGH1_N"/>
</dbReference>
<feature type="domain" description="Protein HGH1 C-terminal" evidence="5">
    <location>
        <begin position="398"/>
        <end position="451"/>
    </location>
</feature>
<dbReference type="InterPro" id="IPR007206">
    <property type="entry name" value="Protein_HGH1_C"/>
</dbReference>
<dbReference type="PANTHER" id="PTHR13387">
    <property type="entry name" value="PROTEIN HGH1 HOMOLOG"/>
    <property type="match status" value="1"/>
</dbReference>
<comment type="similarity">
    <text evidence="1">Belongs to the HGH1 family.</text>
</comment>
<dbReference type="SUPFAM" id="SSF48371">
    <property type="entry name" value="ARM repeat"/>
    <property type="match status" value="1"/>
</dbReference>
<dbReference type="PANTHER" id="PTHR13387:SF9">
    <property type="entry name" value="PROTEIN HGH1 HOMOLOG"/>
    <property type="match status" value="1"/>
</dbReference>
<feature type="compositionally biased region" description="Polar residues" evidence="3">
    <location>
        <begin position="298"/>
        <end position="308"/>
    </location>
</feature>
<dbReference type="InterPro" id="IPR016024">
    <property type="entry name" value="ARM-type_fold"/>
</dbReference>
<feature type="region of interest" description="Disordered" evidence="3">
    <location>
        <begin position="223"/>
        <end position="248"/>
    </location>
</feature>
<comment type="caution">
    <text evidence="6">The sequence shown here is derived from an EMBL/GenBank/DDBJ whole genome shotgun (WGS) entry which is preliminary data.</text>
</comment>
<dbReference type="InterPro" id="IPR011989">
    <property type="entry name" value="ARM-like"/>
</dbReference>
<accession>A0ABD3N1V8</accession>
<dbReference type="InterPro" id="IPR039717">
    <property type="entry name" value="Hgh1"/>
</dbReference>
<dbReference type="Gene3D" id="1.25.10.10">
    <property type="entry name" value="Leucine-rich Repeat Variant"/>
    <property type="match status" value="1"/>
</dbReference>